<feature type="chain" id="PRO_5003258034" description="SbsA Ig-like domain-containing protein" evidence="2">
    <location>
        <begin position="23"/>
        <end position="635"/>
    </location>
</feature>
<accession>F0S1P3</accession>
<dbReference type="Proteomes" id="UP000007102">
    <property type="component" value="Chromosome"/>
</dbReference>
<dbReference type="HOGENOM" id="CLU_406483_0_0_0"/>
<dbReference type="EMBL" id="CP002543">
    <property type="protein sequence ID" value="ADY72898.1"/>
    <property type="molecule type" value="Genomic_DNA"/>
</dbReference>
<evidence type="ECO:0000259" key="3">
    <source>
        <dbReference type="Pfam" id="PF13205"/>
    </source>
</evidence>
<sequence>MKKLLSLLITPMLFFSCGGSLQKTSSAPELSADSSVFERNGLVFDPFATEPDSPLGIPFPNDLFWNSTYVYFDPSTTDNLETKALYEAINQLQIKGFSPNTPIFIPLIDSIQLDVESLKSNLKIFDLTALALCSSNSTFCNLIDQTERLEIIQEGNYIKLYPTKPLEAGHKYAVVLINGIKDVNGNPILSPQAFNKLEEEGKLDELYGALSTINPNLNKDNILEAFTFTTADKTLSVSDLGSIKRYLESLNQGENATLTISGISYNEIENDYRSFDLGNTTLSPLYGVLKLVSSDNNLKALISSGKFPAFDITKLSELFTKINLGETFDINDYVKFIPIYFGNRDLYSGSVYIFQHGLGGSKERVEALLQDIQLPVVAIDLPFHGDYTKLTENSTFECSEGKCFLTSNVVQDRLNIYQAVFNLRLLELLIRNGFYDLNGDGNTDIPSAVNFLGISMGSIVGSIYANYGTPNKVVLNVGGGNFVSILDRATNSLIESLLESVGVKKNTNKYCMLLGIFQLILDPADPVYVGTTNLTNTIIQSAYQDTVVPNVSNKALARKVNFDSYVQIESPDPNNPLSTVPGWYMFGNSTYWVNHAFLLHTNVENYPEAKEHLDVEFLQRAQKAAREQIYNFLSN</sequence>
<dbReference type="KEGG" id="dte:Dester_0241"/>
<evidence type="ECO:0000313" key="4">
    <source>
        <dbReference type="EMBL" id="ADY72898.1"/>
    </source>
</evidence>
<reference evidence="5" key="2">
    <citation type="submission" date="2011-02" db="EMBL/GenBank/DDBJ databases">
        <title>The complete genome of Desulfurobacterium thermolithotrophum DSM 11699.</title>
        <authorList>
            <consortium name="US DOE Joint Genome Institute (JGI-PGF)"/>
            <person name="Lucas S."/>
            <person name="Copeland A."/>
            <person name="Lapidus A."/>
            <person name="Bruce D."/>
            <person name="Goodwin L."/>
            <person name="Pitluck S."/>
            <person name="Kyrpides N."/>
            <person name="Mavromatis K."/>
            <person name="Pagani I."/>
            <person name="Ivanova N."/>
            <person name="Mikhailova N."/>
            <person name="Daligault H."/>
            <person name="Detter J.C."/>
            <person name="Tapia R."/>
            <person name="Han C."/>
            <person name="Land M."/>
            <person name="Hauser L."/>
            <person name="Markowitz V."/>
            <person name="Cheng J.-F."/>
            <person name="Hugenholtz P."/>
            <person name="Woyke T."/>
            <person name="Wu D."/>
            <person name="Spring S."/>
            <person name="Brambilla E."/>
            <person name="Klenk H.-P."/>
            <person name="Eisen J.A."/>
        </authorList>
    </citation>
    <scope>NUCLEOTIDE SEQUENCE [LARGE SCALE GENOMIC DNA]</scope>
    <source>
        <strain evidence="5">DSM 11699 / BSA</strain>
    </source>
</reference>
<dbReference type="PROSITE" id="PS51257">
    <property type="entry name" value="PROKAR_LIPOPROTEIN"/>
    <property type="match status" value="1"/>
</dbReference>
<dbReference type="Gene3D" id="3.40.50.1820">
    <property type="entry name" value="alpha/beta hydrolase"/>
    <property type="match status" value="1"/>
</dbReference>
<dbReference type="STRING" id="868864.Dester_0241"/>
<keyword evidence="5" id="KW-1185">Reference proteome</keyword>
<reference evidence="4 5" key="1">
    <citation type="journal article" date="2011" name="Stand. Genomic Sci.">
        <title>Complete genome sequence of the thermophilic sulfur-reducer Desulfurobacterium thermolithotrophum type strain (BSA(T)) from a deep-sea hydrothermal vent.</title>
        <authorList>
            <person name="Goker M."/>
            <person name="Daligault H."/>
            <person name="Mwirichia R."/>
            <person name="Lapidus A."/>
            <person name="Lucas S."/>
            <person name="Deshpande S."/>
            <person name="Pagani I."/>
            <person name="Tapia R."/>
            <person name="Cheng J.F."/>
            <person name="Goodwin L."/>
            <person name="Pitluck S."/>
            <person name="Liolios K."/>
            <person name="Ivanova N."/>
            <person name="Mavromatis K."/>
            <person name="Mikhailova N."/>
            <person name="Pati A."/>
            <person name="Chen A."/>
            <person name="Palaniappan K."/>
            <person name="Han C."/>
            <person name="Land M."/>
            <person name="Hauser L."/>
            <person name="Pan C."/>
            <person name="Brambilla E.M."/>
            <person name="Rohde M."/>
            <person name="Spring S."/>
            <person name="Sikorski J."/>
            <person name="Wirth R."/>
            <person name="Detter J.C."/>
            <person name="Woyke T."/>
            <person name="Bristow J."/>
            <person name="Eisen J.A."/>
            <person name="Markowitz V."/>
            <person name="Hugenholtz P."/>
            <person name="Kyrpides N.C."/>
            <person name="Klenk H.P."/>
        </authorList>
    </citation>
    <scope>NUCLEOTIDE SEQUENCE [LARGE SCALE GENOMIC DNA]</scope>
    <source>
        <strain evidence="5">DSM 11699 / BSA</strain>
    </source>
</reference>
<dbReference type="eggNOG" id="COG1073">
    <property type="taxonomic scope" value="Bacteria"/>
</dbReference>
<dbReference type="SUPFAM" id="SSF53474">
    <property type="entry name" value="alpha/beta-Hydrolases"/>
    <property type="match status" value="1"/>
</dbReference>
<evidence type="ECO:0000256" key="2">
    <source>
        <dbReference type="SAM" id="SignalP"/>
    </source>
</evidence>
<dbReference type="AlphaFoldDB" id="F0S1P3"/>
<dbReference type="InParanoid" id="F0S1P3"/>
<dbReference type="RefSeq" id="WP_013637857.1">
    <property type="nucleotide sequence ID" value="NC_015185.1"/>
</dbReference>
<organism evidence="4 5">
    <name type="scientific">Desulfurobacterium thermolithotrophum (strain DSM 11699 / BSA)</name>
    <dbReference type="NCBI Taxonomy" id="868864"/>
    <lineage>
        <taxon>Bacteria</taxon>
        <taxon>Pseudomonadati</taxon>
        <taxon>Aquificota</taxon>
        <taxon>Aquificia</taxon>
        <taxon>Desulfurobacteriales</taxon>
        <taxon>Desulfurobacteriaceae</taxon>
        <taxon>Desulfurobacterium</taxon>
    </lineage>
</organism>
<proteinExistence type="predicted"/>
<dbReference type="InterPro" id="IPR032812">
    <property type="entry name" value="SbsA_Ig"/>
</dbReference>
<dbReference type="Pfam" id="PF13205">
    <property type="entry name" value="Big_5"/>
    <property type="match status" value="1"/>
</dbReference>
<evidence type="ECO:0000256" key="1">
    <source>
        <dbReference type="ARBA" id="ARBA00022729"/>
    </source>
</evidence>
<protein>
    <recommendedName>
        <fullName evidence="3">SbsA Ig-like domain-containing protein</fullName>
    </recommendedName>
</protein>
<evidence type="ECO:0000313" key="5">
    <source>
        <dbReference type="Proteomes" id="UP000007102"/>
    </source>
</evidence>
<name>F0S1P3_DESTD</name>
<dbReference type="InterPro" id="IPR029058">
    <property type="entry name" value="AB_hydrolase_fold"/>
</dbReference>
<feature type="signal peptide" evidence="2">
    <location>
        <begin position="1"/>
        <end position="22"/>
    </location>
</feature>
<gene>
    <name evidence="4" type="ordered locus">Dester_0241</name>
</gene>
<feature type="domain" description="SbsA Ig-like" evidence="3">
    <location>
        <begin position="144"/>
        <end position="193"/>
    </location>
</feature>
<keyword evidence="1 2" id="KW-0732">Signal</keyword>
<dbReference type="OrthoDB" id="9768at2"/>